<name>A0A2P2NT77_RHIMU</name>
<sequence>MQSRTKSILIEKVTNMSYLNYLQY</sequence>
<protein>
    <submittedName>
        <fullName evidence="1">Uncharacterized protein</fullName>
    </submittedName>
</protein>
<dbReference type="AlphaFoldDB" id="A0A2P2NT77"/>
<dbReference type="EMBL" id="GGEC01065146">
    <property type="protein sequence ID" value="MBX45630.1"/>
    <property type="molecule type" value="Transcribed_RNA"/>
</dbReference>
<organism evidence="1">
    <name type="scientific">Rhizophora mucronata</name>
    <name type="common">Asiatic mangrove</name>
    <dbReference type="NCBI Taxonomy" id="61149"/>
    <lineage>
        <taxon>Eukaryota</taxon>
        <taxon>Viridiplantae</taxon>
        <taxon>Streptophyta</taxon>
        <taxon>Embryophyta</taxon>
        <taxon>Tracheophyta</taxon>
        <taxon>Spermatophyta</taxon>
        <taxon>Magnoliopsida</taxon>
        <taxon>eudicotyledons</taxon>
        <taxon>Gunneridae</taxon>
        <taxon>Pentapetalae</taxon>
        <taxon>rosids</taxon>
        <taxon>fabids</taxon>
        <taxon>Malpighiales</taxon>
        <taxon>Rhizophoraceae</taxon>
        <taxon>Rhizophora</taxon>
    </lineage>
</organism>
<proteinExistence type="predicted"/>
<evidence type="ECO:0000313" key="1">
    <source>
        <dbReference type="EMBL" id="MBX45630.1"/>
    </source>
</evidence>
<reference evidence="1" key="1">
    <citation type="submission" date="2018-02" db="EMBL/GenBank/DDBJ databases">
        <title>Rhizophora mucronata_Transcriptome.</title>
        <authorList>
            <person name="Meera S.P."/>
            <person name="Sreeshan A."/>
            <person name="Augustine A."/>
        </authorList>
    </citation>
    <scope>NUCLEOTIDE SEQUENCE</scope>
    <source>
        <tissue evidence="1">Leaf</tissue>
    </source>
</reference>
<accession>A0A2P2NT77</accession>